<keyword evidence="3" id="KW-1185">Reference proteome</keyword>
<feature type="chain" id="PRO_5047549844" description="DUF306 domain-containing protein" evidence="1">
    <location>
        <begin position="22"/>
        <end position="211"/>
    </location>
</feature>
<dbReference type="Proteomes" id="UP001302349">
    <property type="component" value="Chromosome"/>
</dbReference>
<evidence type="ECO:0000313" key="2">
    <source>
        <dbReference type="EMBL" id="WOK07435.1"/>
    </source>
</evidence>
<keyword evidence="1" id="KW-0732">Signal</keyword>
<dbReference type="EMBL" id="CP136051">
    <property type="protein sequence ID" value="WOK07435.1"/>
    <property type="molecule type" value="Genomic_DNA"/>
</dbReference>
<proteinExistence type="predicted"/>
<reference evidence="2 3" key="1">
    <citation type="journal article" date="2023" name="Microbiol. Resour. Announc.">
        <title>Complete Genome Sequence of Imperialibacter roseus strain P4T.</title>
        <authorList>
            <person name="Tizabi D.R."/>
            <person name="Bachvaroff T."/>
            <person name="Hill R.T."/>
        </authorList>
    </citation>
    <scope>NUCLEOTIDE SEQUENCE [LARGE SCALE GENOMIC DNA]</scope>
    <source>
        <strain evidence="2 3">P4T</strain>
    </source>
</reference>
<accession>A0ABZ0ITZ7</accession>
<evidence type="ECO:0008006" key="4">
    <source>
        <dbReference type="Google" id="ProtNLM"/>
    </source>
</evidence>
<name>A0ABZ0ITZ7_9BACT</name>
<organism evidence="2 3">
    <name type="scientific">Imperialibacter roseus</name>
    <dbReference type="NCBI Taxonomy" id="1324217"/>
    <lineage>
        <taxon>Bacteria</taxon>
        <taxon>Pseudomonadati</taxon>
        <taxon>Bacteroidota</taxon>
        <taxon>Cytophagia</taxon>
        <taxon>Cytophagales</taxon>
        <taxon>Flammeovirgaceae</taxon>
        <taxon>Imperialibacter</taxon>
    </lineage>
</organism>
<evidence type="ECO:0000256" key="1">
    <source>
        <dbReference type="SAM" id="SignalP"/>
    </source>
</evidence>
<evidence type="ECO:0000313" key="3">
    <source>
        <dbReference type="Proteomes" id="UP001302349"/>
    </source>
</evidence>
<protein>
    <recommendedName>
        <fullName evidence="4">DUF306 domain-containing protein</fullName>
    </recommendedName>
</protein>
<dbReference type="RefSeq" id="WP_317490113.1">
    <property type="nucleotide sequence ID" value="NZ_CP136051.1"/>
</dbReference>
<sequence length="211" mass="23590">MKAVKYFFSAACYLLLTSAIAQPKSFKLSNPDAIMLNDQALATLTGGYWRVFEDATENKGHTLPSPMNVSLSYYPNGKFFYNGSFGSWKVIDDKYIEHTFDDKADQDKLNFGGIFSLTELSSTSLTLTKLLTTKHDMKRTLQAKSSTVLTKSRQLSNGLPYMYEGKLDQATVDSLSMMSAEELFNAGFTLSSNSIHIFSTDSIYVIRLKVK</sequence>
<gene>
    <name evidence="2" type="ORF">RT717_02215</name>
</gene>
<feature type="signal peptide" evidence="1">
    <location>
        <begin position="1"/>
        <end position="21"/>
    </location>
</feature>